<evidence type="ECO:0000313" key="7">
    <source>
        <dbReference type="EMBL" id="KAI9258875.1"/>
    </source>
</evidence>
<evidence type="ECO:0008006" key="9">
    <source>
        <dbReference type="Google" id="ProtNLM"/>
    </source>
</evidence>
<gene>
    <name evidence="7" type="ORF">BDA99DRAFT_514406</name>
</gene>
<keyword evidence="4" id="KW-1133">Transmembrane helix</keyword>
<comment type="similarity">
    <text evidence="2">Belongs to the UPF0057 (PMP3) family.</text>
</comment>
<sequence>MIGVCCLIIIILLLPPLGVFLMRGCHADFWINLCLTILGYLPGHLHAFYVLVKENEKKELEARGAGIPPPTQAGGYGAVPQQG</sequence>
<evidence type="ECO:0000256" key="6">
    <source>
        <dbReference type="SAM" id="MobiDB-lite"/>
    </source>
</evidence>
<reference evidence="7" key="1">
    <citation type="journal article" date="2022" name="IScience">
        <title>Evolution of zygomycete secretomes and the origins of terrestrial fungal ecologies.</title>
        <authorList>
            <person name="Chang Y."/>
            <person name="Wang Y."/>
            <person name="Mondo S."/>
            <person name="Ahrendt S."/>
            <person name="Andreopoulos W."/>
            <person name="Barry K."/>
            <person name="Beard J."/>
            <person name="Benny G.L."/>
            <person name="Blankenship S."/>
            <person name="Bonito G."/>
            <person name="Cuomo C."/>
            <person name="Desiro A."/>
            <person name="Gervers K.A."/>
            <person name="Hundley H."/>
            <person name="Kuo A."/>
            <person name="LaButti K."/>
            <person name="Lang B.F."/>
            <person name="Lipzen A."/>
            <person name="O'Donnell K."/>
            <person name="Pangilinan J."/>
            <person name="Reynolds N."/>
            <person name="Sandor L."/>
            <person name="Smith M.E."/>
            <person name="Tsang A."/>
            <person name="Grigoriev I.V."/>
            <person name="Stajich J.E."/>
            <person name="Spatafora J.W."/>
        </authorList>
    </citation>
    <scope>NUCLEOTIDE SEQUENCE</scope>
    <source>
        <strain evidence="7">RSA 2281</strain>
    </source>
</reference>
<evidence type="ECO:0000313" key="8">
    <source>
        <dbReference type="Proteomes" id="UP001209540"/>
    </source>
</evidence>
<name>A0AAD5PCF7_9FUNG</name>
<dbReference type="Proteomes" id="UP001209540">
    <property type="component" value="Unassembled WGS sequence"/>
</dbReference>
<dbReference type="PANTHER" id="PTHR21659">
    <property type="entry name" value="HYDROPHOBIC PROTEIN RCI2 LOW TEMPERATURE AND SALT RESPONSIVE PROTEIN LTI6 -RELATED"/>
    <property type="match status" value="1"/>
</dbReference>
<feature type="region of interest" description="Disordered" evidence="6">
    <location>
        <begin position="63"/>
        <end position="83"/>
    </location>
</feature>
<accession>A0AAD5PCF7</accession>
<comment type="subcellular location">
    <subcellularLocation>
        <location evidence="1">Membrane</location>
    </subcellularLocation>
</comment>
<proteinExistence type="inferred from homology"/>
<keyword evidence="3" id="KW-0812">Transmembrane</keyword>
<dbReference type="EMBL" id="JAIXMP010000018">
    <property type="protein sequence ID" value="KAI9258875.1"/>
    <property type="molecule type" value="Genomic_DNA"/>
</dbReference>
<keyword evidence="8" id="KW-1185">Reference proteome</keyword>
<comment type="caution">
    <text evidence="7">The sequence shown here is derived from an EMBL/GenBank/DDBJ whole genome shotgun (WGS) entry which is preliminary data.</text>
</comment>
<dbReference type="GO" id="GO:0016020">
    <property type="term" value="C:membrane"/>
    <property type="evidence" value="ECO:0007669"/>
    <property type="project" value="UniProtKB-SubCell"/>
</dbReference>
<keyword evidence="5" id="KW-0472">Membrane</keyword>
<evidence type="ECO:0000256" key="4">
    <source>
        <dbReference type="ARBA" id="ARBA00022989"/>
    </source>
</evidence>
<evidence type="ECO:0000256" key="3">
    <source>
        <dbReference type="ARBA" id="ARBA00022692"/>
    </source>
</evidence>
<reference evidence="7" key="2">
    <citation type="submission" date="2023-02" db="EMBL/GenBank/DDBJ databases">
        <authorList>
            <consortium name="DOE Joint Genome Institute"/>
            <person name="Mondo S.J."/>
            <person name="Chang Y."/>
            <person name="Wang Y."/>
            <person name="Ahrendt S."/>
            <person name="Andreopoulos W."/>
            <person name="Barry K."/>
            <person name="Beard J."/>
            <person name="Benny G.L."/>
            <person name="Blankenship S."/>
            <person name="Bonito G."/>
            <person name="Cuomo C."/>
            <person name="Desiro A."/>
            <person name="Gervers K.A."/>
            <person name="Hundley H."/>
            <person name="Kuo A."/>
            <person name="LaButti K."/>
            <person name="Lang B.F."/>
            <person name="Lipzen A."/>
            <person name="O'Donnell K."/>
            <person name="Pangilinan J."/>
            <person name="Reynolds N."/>
            <person name="Sandor L."/>
            <person name="Smith M.W."/>
            <person name="Tsang A."/>
            <person name="Grigoriev I.V."/>
            <person name="Stajich J.E."/>
            <person name="Spatafora J.W."/>
        </authorList>
    </citation>
    <scope>NUCLEOTIDE SEQUENCE</scope>
    <source>
        <strain evidence="7">RSA 2281</strain>
    </source>
</reference>
<dbReference type="PANTHER" id="PTHR21659:SF42">
    <property type="entry name" value="UPF0057 MEMBRANE PROTEIN ZK632.10-RELATED"/>
    <property type="match status" value="1"/>
</dbReference>
<evidence type="ECO:0000256" key="5">
    <source>
        <dbReference type="ARBA" id="ARBA00023136"/>
    </source>
</evidence>
<organism evidence="7 8">
    <name type="scientific">Phascolomyces articulosus</name>
    <dbReference type="NCBI Taxonomy" id="60185"/>
    <lineage>
        <taxon>Eukaryota</taxon>
        <taxon>Fungi</taxon>
        <taxon>Fungi incertae sedis</taxon>
        <taxon>Mucoromycota</taxon>
        <taxon>Mucoromycotina</taxon>
        <taxon>Mucoromycetes</taxon>
        <taxon>Mucorales</taxon>
        <taxon>Lichtheimiaceae</taxon>
        <taxon>Phascolomyces</taxon>
    </lineage>
</organism>
<dbReference type="InterPro" id="IPR000612">
    <property type="entry name" value="PMP3"/>
</dbReference>
<evidence type="ECO:0000256" key="1">
    <source>
        <dbReference type="ARBA" id="ARBA00004370"/>
    </source>
</evidence>
<protein>
    <recommendedName>
        <fullName evidence="9">Plasma membrane proteolipid 3</fullName>
    </recommendedName>
</protein>
<evidence type="ECO:0000256" key="2">
    <source>
        <dbReference type="ARBA" id="ARBA00009530"/>
    </source>
</evidence>
<dbReference type="Pfam" id="PF01679">
    <property type="entry name" value="Pmp3"/>
    <property type="match status" value="1"/>
</dbReference>
<dbReference type="AlphaFoldDB" id="A0AAD5PCF7"/>